<feature type="transmembrane region" description="Helical" evidence="1">
    <location>
        <begin position="115"/>
        <end position="137"/>
    </location>
</feature>
<dbReference type="Pfam" id="PF17802">
    <property type="entry name" value="SpaA"/>
    <property type="match status" value="1"/>
</dbReference>
<dbReference type="InterPro" id="IPR041033">
    <property type="entry name" value="SpaA_PFL_dom_1"/>
</dbReference>
<keyword evidence="1" id="KW-0812">Transmembrane</keyword>
<reference evidence="3" key="1">
    <citation type="journal article" date="2014" name="Int. J. Syst. Evol. Microbiol.">
        <title>Complete genome sequence of Corynebacterium casei LMG S-19264T (=DSM 44701T), isolated from a smear-ripened cheese.</title>
        <authorList>
            <consortium name="US DOE Joint Genome Institute (JGI-PGF)"/>
            <person name="Walter F."/>
            <person name="Albersmeier A."/>
            <person name="Kalinowski J."/>
            <person name="Ruckert C."/>
        </authorList>
    </citation>
    <scope>NUCLEOTIDE SEQUENCE</scope>
    <source>
        <strain evidence="3">CGMCC 1.15794</strain>
    </source>
</reference>
<keyword evidence="1" id="KW-1133">Transmembrane helix</keyword>
<accession>A0A916QJT2</accession>
<dbReference type="EMBL" id="BMJY01000043">
    <property type="protein sequence ID" value="GFZ75795.1"/>
    <property type="molecule type" value="Genomic_DNA"/>
</dbReference>
<sequence>MNGSEWAVYDAASGGTAVVASIAAATDGDGDPVTGLFRDTTLTEGEYWLEETRALPGFQLLAQRVPFTVARDGTVTLPAGVSVNVTLVDVDGTPTIRVQDVPALDLPEAGGIGTLTIYLAGAALLAAAGVIAGIGFARRRASAQRDPGEGP</sequence>
<protein>
    <recommendedName>
        <fullName evidence="2">SpaA-like prealbumin fold domain-containing protein</fullName>
    </recommendedName>
</protein>
<proteinExistence type="predicted"/>
<gene>
    <name evidence="3" type="ORF">GCM10010921_31390</name>
</gene>
<evidence type="ECO:0000259" key="2">
    <source>
        <dbReference type="Pfam" id="PF17802"/>
    </source>
</evidence>
<evidence type="ECO:0000313" key="3">
    <source>
        <dbReference type="EMBL" id="GFZ75795.1"/>
    </source>
</evidence>
<evidence type="ECO:0000313" key="4">
    <source>
        <dbReference type="Proteomes" id="UP000657592"/>
    </source>
</evidence>
<dbReference type="GO" id="GO:0005975">
    <property type="term" value="P:carbohydrate metabolic process"/>
    <property type="evidence" value="ECO:0007669"/>
    <property type="project" value="UniProtKB-ARBA"/>
</dbReference>
<organism evidence="3 4">
    <name type="scientific">Microbacterium album</name>
    <dbReference type="NCBI Taxonomy" id="2053191"/>
    <lineage>
        <taxon>Bacteria</taxon>
        <taxon>Bacillati</taxon>
        <taxon>Actinomycetota</taxon>
        <taxon>Actinomycetes</taxon>
        <taxon>Micrococcales</taxon>
        <taxon>Microbacteriaceae</taxon>
        <taxon>Microbacterium</taxon>
    </lineage>
</organism>
<dbReference type="RefSeq" id="WP_229663334.1">
    <property type="nucleotide sequence ID" value="NZ_BMJY01000043.1"/>
</dbReference>
<dbReference type="Proteomes" id="UP000657592">
    <property type="component" value="Unassembled WGS sequence"/>
</dbReference>
<dbReference type="Gene3D" id="2.60.40.10">
    <property type="entry name" value="Immunoglobulins"/>
    <property type="match status" value="1"/>
</dbReference>
<keyword evidence="1" id="KW-0472">Membrane</keyword>
<keyword evidence="4" id="KW-1185">Reference proteome</keyword>
<dbReference type="InterPro" id="IPR013783">
    <property type="entry name" value="Ig-like_fold"/>
</dbReference>
<comment type="caution">
    <text evidence="3">The sequence shown here is derived from an EMBL/GenBank/DDBJ whole genome shotgun (WGS) entry which is preliminary data.</text>
</comment>
<feature type="domain" description="SpaA-like prealbumin fold" evidence="2">
    <location>
        <begin position="3"/>
        <end position="76"/>
    </location>
</feature>
<name>A0A916QJT2_9MICO</name>
<evidence type="ECO:0000256" key="1">
    <source>
        <dbReference type="SAM" id="Phobius"/>
    </source>
</evidence>
<dbReference type="AlphaFoldDB" id="A0A916QJT2"/>
<reference evidence="3" key="2">
    <citation type="submission" date="2020-09" db="EMBL/GenBank/DDBJ databases">
        <authorList>
            <person name="Sun Q."/>
            <person name="Zhou Y."/>
        </authorList>
    </citation>
    <scope>NUCLEOTIDE SEQUENCE</scope>
    <source>
        <strain evidence="3">CGMCC 1.15794</strain>
    </source>
</reference>